<accession>A0A8J4T6N8</accession>
<dbReference type="Gene3D" id="3.40.50.300">
    <property type="entry name" value="P-loop containing nucleotide triphosphate hydrolases"/>
    <property type="match status" value="1"/>
</dbReference>
<protein>
    <submittedName>
        <fullName evidence="1">Uncharacterized protein</fullName>
    </submittedName>
</protein>
<proteinExistence type="predicted"/>
<dbReference type="OrthoDB" id="426293at2759"/>
<reference evidence="1" key="1">
    <citation type="submission" date="2019-05" db="EMBL/GenBank/DDBJ databases">
        <title>Annotation for the trematode Paragonimus heterotremus.</title>
        <authorList>
            <person name="Choi Y.-J."/>
        </authorList>
    </citation>
    <scope>NUCLEOTIDE SEQUENCE</scope>
    <source>
        <strain evidence="1">LC</strain>
    </source>
</reference>
<dbReference type="EMBL" id="LUCH01017537">
    <property type="protein sequence ID" value="KAF5394902.1"/>
    <property type="molecule type" value="Genomic_DNA"/>
</dbReference>
<keyword evidence="2" id="KW-1185">Reference proteome</keyword>
<evidence type="ECO:0000313" key="2">
    <source>
        <dbReference type="Proteomes" id="UP000748531"/>
    </source>
</evidence>
<organism evidence="1 2">
    <name type="scientific">Paragonimus heterotremus</name>
    <dbReference type="NCBI Taxonomy" id="100268"/>
    <lineage>
        <taxon>Eukaryota</taxon>
        <taxon>Metazoa</taxon>
        <taxon>Spiralia</taxon>
        <taxon>Lophotrochozoa</taxon>
        <taxon>Platyhelminthes</taxon>
        <taxon>Trematoda</taxon>
        <taxon>Digenea</taxon>
        <taxon>Plagiorchiida</taxon>
        <taxon>Troglotremata</taxon>
        <taxon>Troglotrematidae</taxon>
        <taxon>Paragonimus</taxon>
    </lineage>
</organism>
<name>A0A8J4T6N8_9TREM</name>
<dbReference type="InterPro" id="IPR027417">
    <property type="entry name" value="P-loop_NTPase"/>
</dbReference>
<evidence type="ECO:0000313" key="1">
    <source>
        <dbReference type="EMBL" id="KAF5394902.1"/>
    </source>
</evidence>
<dbReference type="Proteomes" id="UP000748531">
    <property type="component" value="Unassembled WGS sequence"/>
</dbReference>
<dbReference type="AlphaFoldDB" id="A0A8J4T6N8"/>
<comment type="caution">
    <text evidence="1">The sequence shown here is derived from an EMBL/GenBank/DDBJ whole genome shotgun (WGS) entry which is preliminary data.</text>
</comment>
<sequence length="145" mass="16909">MAGKWPLVVDPTDCASTFLRYRDTNYVNVLNPRHLDPETIRIALLGALRYGKPFVLDLMGLDSIVESLCRPRFEAIKSTLICDIIEQRIRDPFTYEDLIKPIDSEEFAKSRFIQRNLDKFLFILVTKNPFPEESLTDQFLPVWIE</sequence>
<gene>
    <name evidence="1" type="ORF">PHET_09636</name>
</gene>